<evidence type="ECO:0000313" key="5">
    <source>
        <dbReference type="Proteomes" id="UP000703269"/>
    </source>
</evidence>
<feature type="region of interest" description="Disordered" evidence="1">
    <location>
        <begin position="262"/>
        <end position="290"/>
    </location>
</feature>
<sequence>MSLPFLRLAPALCCLALFSPALAQIPTTFRWSFGGSTQPQQSLQECQKYQITIQSQDGGSSSQAGVPPYYMLALEPSGIPTTSLIGSDPSNLWWQANHQNGRQLMLAVVDSKNNTGGVAQSMYTVTAGSDTSCLSNIPSSGAAIQPNVSTTLNTCDAWGLTLSGGKTPYTVVIAQVQSNTLTVVTMDKDNDLLTYVNRGTPGAPIMAAIYDATGEWGTSTPALQTKGQIQQDCGGMETEQGSTDSTNETPISVATIVRAIPTGTSVGPPSSSSSTPASHQTQQPANLSQGSHVSTGLIAGVALGVGIPVLFGVAGLIGWYCIRRRRRRDAAVYSSRPDMFQAPHSPAVGYIDGVAATPFAPNRHSSSHYRSTTPTMSSDVGTSDAGPARAGYATSGGSSALSAQSAQSEKMRRMQERRAEPEEVVVQHQDSGVVITELPPPYIGGS</sequence>
<organism evidence="4 5">
    <name type="scientific">Phanerochaete sordida</name>
    <dbReference type="NCBI Taxonomy" id="48140"/>
    <lineage>
        <taxon>Eukaryota</taxon>
        <taxon>Fungi</taxon>
        <taxon>Dikarya</taxon>
        <taxon>Basidiomycota</taxon>
        <taxon>Agaricomycotina</taxon>
        <taxon>Agaricomycetes</taxon>
        <taxon>Polyporales</taxon>
        <taxon>Phanerochaetaceae</taxon>
        <taxon>Phanerochaete</taxon>
    </lineage>
</organism>
<proteinExistence type="predicted"/>
<dbReference type="OrthoDB" id="2527908at2759"/>
<name>A0A9P3GK26_9APHY</name>
<keyword evidence="3" id="KW-0732">Signal</keyword>
<dbReference type="AlphaFoldDB" id="A0A9P3GK26"/>
<feature type="chain" id="PRO_5040254950" description="Mid2 domain-containing protein" evidence="3">
    <location>
        <begin position="24"/>
        <end position="446"/>
    </location>
</feature>
<comment type="caution">
    <text evidence="4">The sequence shown here is derived from an EMBL/GenBank/DDBJ whole genome shotgun (WGS) entry which is preliminary data.</text>
</comment>
<feature type="transmembrane region" description="Helical" evidence="2">
    <location>
        <begin position="297"/>
        <end position="322"/>
    </location>
</feature>
<feature type="compositionally biased region" description="Low complexity" evidence="1">
    <location>
        <begin position="388"/>
        <end position="408"/>
    </location>
</feature>
<feature type="compositionally biased region" description="Polar residues" evidence="1">
    <location>
        <begin position="239"/>
        <end position="248"/>
    </location>
</feature>
<evidence type="ECO:0000256" key="1">
    <source>
        <dbReference type="SAM" id="MobiDB-lite"/>
    </source>
</evidence>
<keyword evidence="2" id="KW-1133">Transmembrane helix</keyword>
<keyword evidence="2" id="KW-0472">Membrane</keyword>
<feature type="compositionally biased region" description="Polar residues" evidence="1">
    <location>
        <begin position="368"/>
        <end position="381"/>
    </location>
</feature>
<gene>
    <name evidence="4" type="ORF">PsYK624_126230</name>
</gene>
<protein>
    <recommendedName>
        <fullName evidence="6">Mid2 domain-containing protein</fullName>
    </recommendedName>
</protein>
<feature type="compositionally biased region" description="Basic and acidic residues" evidence="1">
    <location>
        <begin position="409"/>
        <end position="421"/>
    </location>
</feature>
<accession>A0A9P3GK26</accession>
<evidence type="ECO:0000256" key="3">
    <source>
        <dbReference type="SAM" id="SignalP"/>
    </source>
</evidence>
<dbReference type="EMBL" id="BPQB01000059">
    <property type="protein sequence ID" value="GJE96426.1"/>
    <property type="molecule type" value="Genomic_DNA"/>
</dbReference>
<evidence type="ECO:0000313" key="4">
    <source>
        <dbReference type="EMBL" id="GJE96426.1"/>
    </source>
</evidence>
<feature type="signal peptide" evidence="3">
    <location>
        <begin position="1"/>
        <end position="23"/>
    </location>
</feature>
<keyword evidence="5" id="KW-1185">Reference proteome</keyword>
<reference evidence="4 5" key="1">
    <citation type="submission" date="2021-08" db="EMBL/GenBank/DDBJ databases">
        <title>Draft Genome Sequence of Phanerochaete sordida strain YK-624.</title>
        <authorList>
            <person name="Mori T."/>
            <person name="Dohra H."/>
            <person name="Suzuki T."/>
            <person name="Kawagishi H."/>
            <person name="Hirai H."/>
        </authorList>
    </citation>
    <scope>NUCLEOTIDE SEQUENCE [LARGE SCALE GENOMIC DNA]</scope>
    <source>
        <strain evidence="4 5">YK-624</strain>
    </source>
</reference>
<evidence type="ECO:0008006" key="6">
    <source>
        <dbReference type="Google" id="ProtNLM"/>
    </source>
</evidence>
<evidence type="ECO:0000256" key="2">
    <source>
        <dbReference type="SAM" id="Phobius"/>
    </source>
</evidence>
<keyword evidence="2" id="KW-0812">Transmembrane</keyword>
<dbReference type="Proteomes" id="UP000703269">
    <property type="component" value="Unassembled WGS sequence"/>
</dbReference>
<feature type="region of interest" description="Disordered" evidence="1">
    <location>
        <begin position="361"/>
        <end position="431"/>
    </location>
</feature>
<feature type="region of interest" description="Disordered" evidence="1">
    <location>
        <begin position="225"/>
        <end position="248"/>
    </location>
</feature>
<feature type="compositionally biased region" description="Low complexity" evidence="1">
    <location>
        <begin position="262"/>
        <end position="284"/>
    </location>
</feature>